<reference evidence="1 2" key="1">
    <citation type="journal article" date="2016" name="Nat. Commun.">
        <title>Extremotolerant tardigrade genome and improved radiotolerance of human cultured cells by tardigrade-unique protein.</title>
        <authorList>
            <person name="Hashimoto T."/>
            <person name="Horikawa D.D."/>
            <person name="Saito Y."/>
            <person name="Kuwahara H."/>
            <person name="Kozuka-Hata H."/>
            <person name="Shin-I T."/>
            <person name="Minakuchi Y."/>
            <person name="Ohishi K."/>
            <person name="Motoyama A."/>
            <person name="Aizu T."/>
            <person name="Enomoto A."/>
            <person name="Kondo K."/>
            <person name="Tanaka S."/>
            <person name="Hara Y."/>
            <person name="Koshikawa S."/>
            <person name="Sagara H."/>
            <person name="Miura T."/>
            <person name="Yokobori S."/>
            <person name="Miyagawa K."/>
            <person name="Suzuki Y."/>
            <person name="Kubo T."/>
            <person name="Oyama M."/>
            <person name="Kohara Y."/>
            <person name="Fujiyama A."/>
            <person name="Arakawa K."/>
            <person name="Katayama T."/>
            <person name="Toyoda A."/>
            <person name="Kunieda T."/>
        </authorList>
    </citation>
    <scope>NUCLEOTIDE SEQUENCE [LARGE SCALE GENOMIC DNA]</scope>
    <source>
        <strain evidence="1 2">YOKOZUNA-1</strain>
    </source>
</reference>
<dbReference type="Proteomes" id="UP000186922">
    <property type="component" value="Unassembled WGS sequence"/>
</dbReference>
<dbReference type="EMBL" id="BDGG01000001">
    <property type="protein sequence ID" value="GAU87936.1"/>
    <property type="molecule type" value="Genomic_DNA"/>
</dbReference>
<proteinExistence type="predicted"/>
<keyword evidence="2" id="KW-1185">Reference proteome</keyword>
<dbReference type="AlphaFoldDB" id="A0A1D1UE71"/>
<protein>
    <submittedName>
        <fullName evidence="1">Uncharacterized protein</fullName>
    </submittedName>
</protein>
<name>A0A1D1UE71_RAMVA</name>
<evidence type="ECO:0000313" key="2">
    <source>
        <dbReference type="Proteomes" id="UP000186922"/>
    </source>
</evidence>
<sequence length="74" mass="8416">MNLFPPFQKFAETSFPLNQYQSSLQSHRAVNEPAYGLPKPHVVTSEFGRPVTSEFEQSRSQSFCVCTPTPSFFK</sequence>
<organism evidence="1 2">
    <name type="scientific">Ramazzottius varieornatus</name>
    <name type="common">Water bear</name>
    <name type="synonym">Tardigrade</name>
    <dbReference type="NCBI Taxonomy" id="947166"/>
    <lineage>
        <taxon>Eukaryota</taxon>
        <taxon>Metazoa</taxon>
        <taxon>Ecdysozoa</taxon>
        <taxon>Tardigrada</taxon>
        <taxon>Eutardigrada</taxon>
        <taxon>Parachela</taxon>
        <taxon>Hypsibioidea</taxon>
        <taxon>Ramazzottiidae</taxon>
        <taxon>Ramazzottius</taxon>
    </lineage>
</organism>
<accession>A0A1D1UE71</accession>
<evidence type="ECO:0000313" key="1">
    <source>
        <dbReference type="EMBL" id="GAU87936.1"/>
    </source>
</evidence>
<comment type="caution">
    <text evidence="1">The sequence shown here is derived from an EMBL/GenBank/DDBJ whole genome shotgun (WGS) entry which is preliminary data.</text>
</comment>
<gene>
    <name evidence="1" type="primary">RvY_00719-1</name>
    <name evidence="1" type="synonym">RvY_00719.1</name>
    <name evidence="1" type="ORF">RvY_00719</name>
</gene>